<sequence length="169" mass="18552">VAPSTASGPTTTEEHVTGEDATITNEPGLTKTTTAIISSTTENPTTTSYTSIASTTYTETPSTTSDSDTTTDFTGTTPNSPNTTNNPLPEVDDYYSFWNAFTIAMVVVLSLIALILIAFFFYRLGKSRRKEVPHELFVDYDNLPKPLVMPRVTKVYPNPIRITGRQYPI</sequence>
<evidence type="ECO:0000256" key="2">
    <source>
        <dbReference type="SAM" id="Phobius"/>
    </source>
</evidence>
<protein>
    <submittedName>
        <fullName evidence="3">Jg25112 protein</fullName>
    </submittedName>
</protein>
<dbReference type="EMBL" id="CAKXAJ010005857">
    <property type="protein sequence ID" value="CAH2209421.1"/>
    <property type="molecule type" value="Genomic_DNA"/>
</dbReference>
<evidence type="ECO:0000313" key="3">
    <source>
        <dbReference type="EMBL" id="CAH2209421.1"/>
    </source>
</evidence>
<keyword evidence="2" id="KW-0812">Transmembrane</keyword>
<feature type="compositionally biased region" description="Low complexity" evidence="1">
    <location>
        <begin position="30"/>
        <end position="88"/>
    </location>
</feature>
<feature type="region of interest" description="Disordered" evidence="1">
    <location>
        <begin position="1"/>
        <end position="88"/>
    </location>
</feature>
<proteinExistence type="predicted"/>
<dbReference type="Proteomes" id="UP000838756">
    <property type="component" value="Unassembled WGS sequence"/>
</dbReference>
<organism evidence="3 4">
    <name type="scientific">Pararge aegeria aegeria</name>
    <dbReference type="NCBI Taxonomy" id="348720"/>
    <lineage>
        <taxon>Eukaryota</taxon>
        <taxon>Metazoa</taxon>
        <taxon>Ecdysozoa</taxon>
        <taxon>Arthropoda</taxon>
        <taxon>Hexapoda</taxon>
        <taxon>Insecta</taxon>
        <taxon>Pterygota</taxon>
        <taxon>Neoptera</taxon>
        <taxon>Endopterygota</taxon>
        <taxon>Lepidoptera</taxon>
        <taxon>Glossata</taxon>
        <taxon>Ditrysia</taxon>
        <taxon>Papilionoidea</taxon>
        <taxon>Nymphalidae</taxon>
        <taxon>Satyrinae</taxon>
        <taxon>Satyrini</taxon>
        <taxon>Parargina</taxon>
        <taxon>Pararge</taxon>
    </lineage>
</organism>
<keyword evidence="4" id="KW-1185">Reference proteome</keyword>
<name>A0A8S4QH79_9NEOP</name>
<comment type="caution">
    <text evidence="3">The sequence shown here is derived from an EMBL/GenBank/DDBJ whole genome shotgun (WGS) entry which is preliminary data.</text>
</comment>
<feature type="transmembrane region" description="Helical" evidence="2">
    <location>
        <begin position="97"/>
        <end position="122"/>
    </location>
</feature>
<evidence type="ECO:0000256" key="1">
    <source>
        <dbReference type="SAM" id="MobiDB-lite"/>
    </source>
</evidence>
<keyword evidence="2" id="KW-0472">Membrane</keyword>
<dbReference type="AlphaFoldDB" id="A0A8S4QH79"/>
<gene>
    <name evidence="3" type="primary">jg25112</name>
    <name evidence="3" type="ORF">PAEG_LOCUS1820</name>
</gene>
<accession>A0A8S4QH79</accession>
<feature type="non-terminal residue" evidence="3">
    <location>
        <position position="1"/>
    </location>
</feature>
<dbReference type="OrthoDB" id="7477027at2759"/>
<feature type="compositionally biased region" description="Polar residues" evidence="1">
    <location>
        <begin position="1"/>
        <end position="11"/>
    </location>
</feature>
<keyword evidence="2" id="KW-1133">Transmembrane helix</keyword>
<reference evidence="3" key="1">
    <citation type="submission" date="2022-03" db="EMBL/GenBank/DDBJ databases">
        <authorList>
            <person name="Lindestad O."/>
        </authorList>
    </citation>
    <scope>NUCLEOTIDE SEQUENCE</scope>
</reference>
<evidence type="ECO:0000313" key="4">
    <source>
        <dbReference type="Proteomes" id="UP000838756"/>
    </source>
</evidence>